<dbReference type="PANTHER" id="PTHR19848">
    <property type="entry name" value="WD40 REPEAT PROTEIN"/>
    <property type="match status" value="1"/>
</dbReference>
<evidence type="ECO:0000256" key="4">
    <source>
        <dbReference type="SAM" id="Coils"/>
    </source>
</evidence>
<dbReference type="InterPro" id="IPR015943">
    <property type="entry name" value="WD40/YVTN_repeat-like_dom_sf"/>
</dbReference>
<feature type="domain" description="Phorbol-ester/DAG-type" evidence="6">
    <location>
        <begin position="1123"/>
        <end position="1173"/>
    </location>
</feature>
<dbReference type="SUPFAM" id="SSF50998">
    <property type="entry name" value="Quinoprotein alcohol dehydrogenase-like"/>
    <property type="match status" value="1"/>
</dbReference>
<feature type="region of interest" description="Disordered" evidence="5">
    <location>
        <begin position="163"/>
        <end position="230"/>
    </location>
</feature>
<dbReference type="SMART" id="SM00320">
    <property type="entry name" value="WD40"/>
    <property type="match status" value="5"/>
</dbReference>
<dbReference type="Gene3D" id="2.130.10.10">
    <property type="entry name" value="YVTN repeat-like/Quinoprotein amine dehydrogenase"/>
    <property type="match status" value="2"/>
</dbReference>
<feature type="compositionally biased region" description="Acidic residues" evidence="5">
    <location>
        <begin position="171"/>
        <end position="196"/>
    </location>
</feature>
<evidence type="ECO:0000313" key="7">
    <source>
        <dbReference type="EMBL" id="EGC30072.1"/>
    </source>
</evidence>
<dbReference type="InterPro" id="IPR001680">
    <property type="entry name" value="WD40_rpt"/>
</dbReference>
<dbReference type="GeneID" id="10511253"/>
<protein>
    <recommendedName>
        <fullName evidence="6">Phorbol-ester/DAG-type domain-containing protein</fullName>
    </recommendedName>
</protein>
<feature type="compositionally biased region" description="Polar residues" evidence="5">
    <location>
        <begin position="979"/>
        <end position="989"/>
    </location>
</feature>
<dbReference type="PROSITE" id="PS50082">
    <property type="entry name" value="WD_REPEATS_2"/>
    <property type="match status" value="1"/>
</dbReference>
<name>F1A156_DICPU</name>
<dbReference type="FunCoup" id="F1A156">
    <property type="interactions" value="398"/>
</dbReference>
<feature type="compositionally biased region" description="Low complexity" evidence="5">
    <location>
        <begin position="215"/>
        <end position="225"/>
    </location>
</feature>
<feature type="region of interest" description="Disordered" evidence="5">
    <location>
        <begin position="574"/>
        <end position="639"/>
    </location>
</feature>
<dbReference type="RefSeq" id="XP_003293402.1">
    <property type="nucleotide sequence ID" value="XM_003293354.1"/>
</dbReference>
<dbReference type="PANTHER" id="PTHR19848:SF8">
    <property type="entry name" value="F-BOX AND WD REPEAT DOMAIN CONTAINING 7"/>
    <property type="match status" value="1"/>
</dbReference>
<feature type="compositionally biased region" description="Low complexity" evidence="5">
    <location>
        <begin position="1048"/>
        <end position="1058"/>
    </location>
</feature>
<feature type="region of interest" description="Disordered" evidence="5">
    <location>
        <begin position="526"/>
        <end position="559"/>
    </location>
</feature>
<feature type="coiled-coil region" evidence="4">
    <location>
        <begin position="234"/>
        <end position="354"/>
    </location>
</feature>
<keyword evidence="1 3" id="KW-0853">WD repeat</keyword>
<feature type="repeat" description="WD" evidence="3">
    <location>
        <begin position="750"/>
        <end position="789"/>
    </location>
</feature>
<dbReference type="eggNOG" id="KOG0274">
    <property type="taxonomic scope" value="Eukaryota"/>
</dbReference>
<keyword evidence="8" id="KW-1185">Reference proteome</keyword>
<dbReference type="STRING" id="5786.F1A156"/>
<feature type="compositionally biased region" description="Polar residues" evidence="5">
    <location>
        <begin position="597"/>
        <end position="625"/>
    </location>
</feature>
<dbReference type="EMBL" id="GL871361">
    <property type="protein sequence ID" value="EGC30072.1"/>
    <property type="molecule type" value="Genomic_DNA"/>
</dbReference>
<evidence type="ECO:0000313" key="8">
    <source>
        <dbReference type="Proteomes" id="UP000001064"/>
    </source>
</evidence>
<accession>F1A156</accession>
<evidence type="ECO:0000256" key="2">
    <source>
        <dbReference type="ARBA" id="ARBA00022737"/>
    </source>
</evidence>
<dbReference type="InterPro" id="IPR011047">
    <property type="entry name" value="Quinoprotein_ADH-like_sf"/>
</dbReference>
<organism evidence="7 8">
    <name type="scientific">Dictyostelium purpureum</name>
    <name type="common">Slime mold</name>
    <dbReference type="NCBI Taxonomy" id="5786"/>
    <lineage>
        <taxon>Eukaryota</taxon>
        <taxon>Amoebozoa</taxon>
        <taxon>Evosea</taxon>
        <taxon>Eumycetozoa</taxon>
        <taxon>Dictyostelia</taxon>
        <taxon>Dictyosteliales</taxon>
        <taxon>Dictyosteliaceae</taxon>
        <taxon>Dictyostelium</taxon>
    </lineage>
</organism>
<evidence type="ECO:0000259" key="6">
    <source>
        <dbReference type="PROSITE" id="PS00479"/>
    </source>
</evidence>
<feature type="compositionally biased region" description="Basic and acidic residues" evidence="5">
    <location>
        <begin position="626"/>
        <end position="638"/>
    </location>
</feature>
<feature type="compositionally biased region" description="Low complexity" evidence="5">
    <location>
        <begin position="546"/>
        <end position="557"/>
    </location>
</feature>
<reference evidence="8" key="1">
    <citation type="journal article" date="2011" name="Genome Biol.">
        <title>Comparative genomics of the social amoebae Dictyostelium discoideum and Dictyostelium purpureum.</title>
        <authorList>
            <consortium name="US DOE Joint Genome Institute (JGI-PGF)"/>
            <person name="Sucgang R."/>
            <person name="Kuo A."/>
            <person name="Tian X."/>
            <person name="Salerno W."/>
            <person name="Parikh A."/>
            <person name="Feasley C.L."/>
            <person name="Dalin E."/>
            <person name="Tu H."/>
            <person name="Huang E."/>
            <person name="Barry K."/>
            <person name="Lindquist E."/>
            <person name="Shapiro H."/>
            <person name="Bruce D."/>
            <person name="Schmutz J."/>
            <person name="Salamov A."/>
            <person name="Fey P."/>
            <person name="Gaudet P."/>
            <person name="Anjard C."/>
            <person name="Babu M.M."/>
            <person name="Basu S."/>
            <person name="Bushmanova Y."/>
            <person name="van der Wel H."/>
            <person name="Katoh-Kurasawa M."/>
            <person name="Dinh C."/>
            <person name="Coutinho P.M."/>
            <person name="Saito T."/>
            <person name="Elias M."/>
            <person name="Schaap P."/>
            <person name="Kay R.R."/>
            <person name="Henrissat B."/>
            <person name="Eichinger L."/>
            <person name="Rivero F."/>
            <person name="Putnam N.H."/>
            <person name="West C.M."/>
            <person name="Loomis W.F."/>
            <person name="Chisholm R.L."/>
            <person name="Shaulsky G."/>
            <person name="Strassmann J.E."/>
            <person name="Queller D.C."/>
            <person name="Kuspa A."/>
            <person name="Grigoriev I.V."/>
        </authorList>
    </citation>
    <scope>NUCLEOTIDE SEQUENCE [LARGE SCALE GENOMIC DNA]</scope>
    <source>
        <strain evidence="8">QSDP1</strain>
    </source>
</reference>
<dbReference type="AlphaFoldDB" id="F1A156"/>
<sequence>MDIINNEVNNKNIINNNNNNNNNINKKNNSINSNNSIDMIDDIIKNKSENLNNSKNNMTISIKNGSINSSKSYQLYSSLDSALNSQENNDIDQDLLDGIDDISSFDENDPDSIFNDLHMGYENNLDEKIIIELDQQFREKLQNANGGSLSTKNDLRQKNAISKKYGHGYEDEMDEDDEDYDEYNEQDINGCEDDLSTDSTSSFMDSDSEHENIENELASSGSNNSNEEEDNGQFLNIEAELKENRETLKNAKKTIASLIEQISDYQTLIEEEKEREKDELVQHYNQQLEEMASIINGLKREKASITNNNIKNLETLMKEIEIIEESNDSLKQSLEKEKLENIKAMETIYQLKEEMLKKQFNNEVANSNHMALFSEKIFSQVVLEFQVENGSIANVKMVQKQPNGAATDQITINQSFIEIENEKNELMKKLITEKEEKDNLEKTLQEEKKKNETSKSSIEELVKNIKKLIKDHTNVLKELEEEKSNSQSKTDQINQLKLKGFNTSIASNNSSKPKLLHRTSTSIEITHNRSGTFGSNKKHNDDNNNVEDNSSVGNNSSLDLRSLISPTRKASLALPPKPIKISSPNSLGNNGLHVSFENKSQPVSPIHSPSSLQTITNNKEQSNGNQEERPKLTKRESSTKLLKRSSALLDLKIEKLAPYNEYMISWINHDPAPAPIQCLVEVGKNVWVGCSDGSIRIIDKVSHATLSTKSAHSPNGIYIMICVGKTVWSCSRDSKIKVWSAKSGKLLKELSGHYSHVTALLLVNQTVWSISADMTIRIWSTSSYKCIKKIETKNYLVSMVLLGNEVWIGTESTILRWNIETYEQIGMLQGHKKMVHCLIVVDNKVWSCSSDCLICVWDPETSMCIKQFKDHSSRVFYLLCVNNYVWSCAWDKTIKIHNSKTMELVREIEPIHRDALSCLISIIPNDSAPTEIWSGSWDQTIVVWKSSPTVSPVPLSPIQTDIINTANALIDSLPPPPSNTAKTSPTGIQNGKHKKSHSATSANSTPKQPMINNHTNPSAPKNGNDNSEKSTKRGSVRLTNLFFGGGHSSSNHQHNNNHNSKDGIVGSQSTPNFKSIPPGSDNHSNCSSVYNNSLNNSGSTSANLSTSNSIDDELAKYLSKHQHQLEKVISNQMNPVCSICQTKIKPKKPIYQCKLCANQIHCDCLQKSYNNPCSATLDR</sequence>
<dbReference type="KEGG" id="dpp:DICPUDRAFT_158240"/>
<feature type="region of interest" description="Disordered" evidence="5">
    <location>
        <begin position="969"/>
        <end position="1091"/>
    </location>
</feature>
<dbReference type="VEuPathDB" id="AmoebaDB:DICPUDRAFT_158240"/>
<keyword evidence="4" id="KW-0175">Coiled coil</keyword>
<dbReference type="InterPro" id="IPR002219">
    <property type="entry name" value="PKC_DAG/PE"/>
</dbReference>
<proteinExistence type="predicted"/>
<dbReference type="OMA" id="NEVWIGT"/>
<keyword evidence="2" id="KW-0677">Repeat</keyword>
<feature type="compositionally biased region" description="Polar residues" evidence="5">
    <location>
        <begin position="1081"/>
        <end position="1091"/>
    </location>
</feature>
<dbReference type="InParanoid" id="F1A156"/>
<dbReference type="OrthoDB" id="20510at2759"/>
<dbReference type="Pfam" id="PF00400">
    <property type="entry name" value="WD40"/>
    <property type="match status" value="2"/>
</dbReference>
<evidence type="ECO:0000256" key="3">
    <source>
        <dbReference type="PROSITE-ProRule" id="PRU00221"/>
    </source>
</evidence>
<dbReference type="PROSITE" id="PS00479">
    <property type="entry name" value="ZF_DAG_PE_1"/>
    <property type="match status" value="1"/>
</dbReference>
<gene>
    <name evidence="7" type="ORF">DICPUDRAFT_158240</name>
</gene>
<evidence type="ECO:0000256" key="5">
    <source>
        <dbReference type="SAM" id="MobiDB-lite"/>
    </source>
</evidence>
<feature type="compositionally biased region" description="Polar residues" evidence="5">
    <location>
        <begin position="998"/>
        <end position="1025"/>
    </location>
</feature>
<feature type="coiled-coil region" evidence="4">
    <location>
        <begin position="416"/>
        <end position="499"/>
    </location>
</feature>
<dbReference type="Proteomes" id="UP000001064">
    <property type="component" value="Unassembled WGS sequence"/>
</dbReference>
<evidence type="ECO:0000256" key="1">
    <source>
        <dbReference type="ARBA" id="ARBA00022574"/>
    </source>
</evidence>